<feature type="compositionally biased region" description="Acidic residues" evidence="4">
    <location>
        <begin position="175"/>
        <end position="192"/>
    </location>
</feature>
<dbReference type="GO" id="GO:0006260">
    <property type="term" value="P:DNA replication"/>
    <property type="evidence" value="ECO:0007669"/>
    <property type="project" value="UniProtKB-UniRule"/>
</dbReference>
<dbReference type="PANTHER" id="PTHR10302:SF27">
    <property type="entry name" value="SINGLE-STRANDED DNA-BINDING PROTEIN"/>
    <property type="match status" value="1"/>
</dbReference>
<name>A0A2I1NB63_9BACT</name>
<dbReference type="InterPro" id="IPR012340">
    <property type="entry name" value="NA-bd_OB-fold"/>
</dbReference>
<keyword evidence="2" id="KW-0233">DNA recombination</keyword>
<accession>A0A2I1NB63</accession>
<dbReference type="PROSITE" id="PS50935">
    <property type="entry name" value="SSB"/>
    <property type="match status" value="1"/>
</dbReference>
<dbReference type="InterPro" id="IPR000424">
    <property type="entry name" value="Primosome_PriB/ssb"/>
</dbReference>
<dbReference type="RefSeq" id="WP_050334756.1">
    <property type="nucleotide sequence ID" value="NZ_JAWGVX010000090.1"/>
</dbReference>
<dbReference type="GO" id="GO:0006281">
    <property type="term" value="P:DNA repair"/>
    <property type="evidence" value="ECO:0007669"/>
    <property type="project" value="UniProtKB-UniRule"/>
</dbReference>
<dbReference type="PANTHER" id="PTHR10302">
    <property type="entry name" value="SINGLE-STRANDED DNA-BINDING PROTEIN"/>
    <property type="match status" value="1"/>
</dbReference>
<comment type="subunit">
    <text evidence="2">Homotetramer.</text>
</comment>
<evidence type="ECO:0000256" key="4">
    <source>
        <dbReference type="SAM" id="MobiDB-lite"/>
    </source>
</evidence>
<dbReference type="AlphaFoldDB" id="A0A2I1NB63"/>
<dbReference type="GO" id="GO:0003697">
    <property type="term" value="F:single-stranded DNA binding"/>
    <property type="evidence" value="ECO:0007669"/>
    <property type="project" value="UniProtKB-UniRule"/>
</dbReference>
<proteinExistence type="inferred from homology"/>
<feature type="region of interest" description="Disordered" evidence="4">
    <location>
        <begin position="104"/>
        <end position="192"/>
    </location>
</feature>
<dbReference type="NCBIfam" id="NF006297">
    <property type="entry name" value="PRK08486.1"/>
    <property type="match status" value="1"/>
</dbReference>
<reference evidence="5 6" key="1">
    <citation type="submission" date="2017-12" db="EMBL/GenBank/DDBJ databases">
        <title>Phylogenetic diversity of female urinary microbiome.</title>
        <authorList>
            <person name="Thomas-White K."/>
            <person name="Wolfe A.J."/>
        </authorList>
    </citation>
    <scope>NUCLEOTIDE SEQUENCE [LARGE SCALE GENOMIC DNA]</scope>
    <source>
        <strain evidence="5 6">UMB0112</strain>
    </source>
</reference>
<dbReference type="SUPFAM" id="SSF50249">
    <property type="entry name" value="Nucleic acid-binding proteins"/>
    <property type="match status" value="1"/>
</dbReference>
<gene>
    <name evidence="5" type="ORF">CYJ41_01560</name>
</gene>
<dbReference type="EMBL" id="PKHU01000002">
    <property type="protein sequence ID" value="PKZ29602.1"/>
    <property type="molecule type" value="Genomic_DNA"/>
</dbReference>
<dbReference type="NCBIfam" id="TIGR00621">
    <property type="entry name" value="ssb"/>
    <property type="match status" value="1"/>
</dbReference>
<dbReference type="Proteomes" id="UP000234639">
    <property type="component" value="Unassembled WGS sequence"/>
</dbReference>
<dbReference type="GO" id="GO:0009295">
    <property type="term" value="C:nucleoid"/>
    <property type="evidence" value="ECO:0007669"/>
    <property type="project" value="TreeGrafter"/>
</dbReference>
<keyword evidence="1 2" id="KW-0238">DNA-binding</keyword>
<comment type="caution">
    <text evidence="2">Lacks conserved residue(s) required for the propagation of feature annotation.</text>
</comment>
<evidence type="ECO:0000313" key="5">
    <source>
        <dbReference type="EMBL" id="PKZ29602.1"/>
    </source>
</evidence>
<feature type="compositionally biased region" description="Low complexity" evidence="4">
    <location>
        <begin position="115"/>
        <end position="169"/>
    </location>
</feature>
<evidence type="ECO:0000256" key="2">
    <source>
        <dbReference type="HAMAP-Rule" id="MF_00984"/>
    </source>
</evidence>
<comment type="caution">
    <text evidence="5">The sequence shown here is derived from an EMBL/GenBank/DDBJ whole genome shotgun (WGS) entry which is preliminary data.</text>
</comment>
<dbReference type="GO" id="GO:0006310">
    <property type="term" value="P:DNA recombination"/>
    <property type="evidence" value="ECO:0007669"/>
    <property type="project" value="UniProtKB-UniRule"/>
</dbReference>
<dbReference type="Pfam" id="PF00436">
    <property type="entry name" value="SSB"/>
    <property type="match status" value="1"/>
</dbReference>
<keyword evidence="2" id="KW-0227">DNA damage</keyword>
<comment type="function">
    <text evidence="2">Plays an important role in DNA replication, recombination and repair. Binds to ssDNA and to an array of partner proteins to recruit them to their sites of action during DNA metabolism.</text>
</comment>
<dbReference type="CDD" id="cd04496">
    <property type="entry name" value="SSB_OBF"/>
    <property type="match status" value="1"/>
</dbReference>
<evidence type="ECO:0000256" key="1">
    <source>
        <dbReference type="ARBA" id="ARBA00023125"/>
    </source>
</evidence>
<dbReference type="Gene3D" id="2.40.50.140">
    <property type="entry name" value="Nucleic acid-binding proteins"/>
    <property type="match status" value="1"/>
</dbReference>
<sequence length="192" mass="21976">MFNRVILVGRLTRDIELRYLNSGSALGKTGIATSRKYTANGEKKEEVCFIDITFWGKLAEIANQYLRKGSQVLVEGRLMFETWQDQNGQNRSRHSITVENMQMLGGAPNQDNTHQQNSGYGQNNYQQNSGGYGQNNYQQNFKPNNNPYQKQQSPQNKNFQQDQNNFNDNGYENIPDVDIDDMGMDGDDELPF</sequence>
<protein>
    <recommendedName>
        <fullName evidence="2 3">Single-stranded DNA-binding protein</fullName>
        <shortName evidence="2">SSB</shortName>
    </recommendedName>
</protein>
<evidence type="ECO:0000256" key="3">
    <source>
        <dbReference type="RuleBase" id="RU000524"/>
    </source>
</evidence>
<keyword evidence="2" id="KW-0234">DNA repair</keyword>
<dbReference type="InterPro" id="IPR011344">
    <property type="entry name" value="ssDNA-bd"/>
</dbReference>
<keyword evidence="2" id="KW-0235">DNA replication</keyword>
<feature type="short sequence motif" description="Important for interaction with partner proteins" evidence="2">
    <location>
        <begin position="187"/>
        <end position="192"/>
    </location>
</feature>
<dbReference type="HAMAP" id="MF_00984">
    <property type="entry name" value="SSB"/>
    <property type="match status" value="1"/>
</dbReference>
<organism evidence="5 6">
    <name type="scientific">Campylobacter ureolyticus</name>
    <dbReference type="NCBI Taxonomy" id="827"/>
    <lineage>
        <taxon>Bacteria</taxon>
        <taxon>Pseudomonadati</taxon>
        <taxon>Campylobacterota</taxon>
        <taxon>Epsilonproteobacteria</taxon>
        <taxon>Campylobacterales</taxon>
        <taxon>Campylobacteraceae</taxon>
        <taxon>Campylobacter</taxon>
    </lineage>
</organism>
<evidence type="ECO:0000313" key="6">
    <source>
        <dbReference type="Proteomes" id="UP000234639"/>
    </source>
</evidence>